<organism evidence="2 3">
    <name type="scientific">Allacma fusca</name>
    <dbReference type="NCBI Taxonomy" id="39272"/>
    <lineage>
        <taxon>Eukaryota</taxon>
        <taxon>Metazoa</taxon>
        <taxon>Ecdysozoa</taxon>
        <taxon>Arthropoda</taxon>
        <taxon>Hexapoda</taxon>
        <taxon>Collembola</taxon>
        <taxon>Symphypleona</taxon>
        <taxon>Sminthuridae</taxon>
        <taxon>Allacma</taxon>
    </lineage>
</organism>
<proteinExistence type="predicted"/>
<comment type="caution">
    <text evidence="2">The sequence shown here is derived from an EMBL/GenBank/DDBJ whole genome shotgun (WGS) entry which is preliminary data.</text>
</comment>
<dbReference type="EMBL" id="CAJVCH010095682">
    <property type="protein sequence ID" value="CAG7723110.1"/>
    <property type="molecule type" value="Genomic_DNA"/>
</dbReference>
<gene>
    <name evidence="2" type="ORF">AFUS01_LOCUS12214</name>
</gene>
<feature type="signal peptide" evidence="1">
    <location>
        <begin position="1"/>
        <end position="19"/>
    </location>
</feature>
<accession>A0A8J2P3V8</accession>
<sequence length="153" mass="17206">MLLHYIVLFIVIILNEGSAMKISLDYSLSRAICRQVTVLRATKQPQRPLVSKETLSNKVQCSWVDWHKCPGRHCSTFLEKQCSNETSVSVGNSSVSVSSPVDADGVKPSVVTGKYLLTAPIHKRHYSTHAEGVLSNKTRNIIFRTFHFKRVHL</sequence>
<keyword evidence="3" id="KW-1185">Reference proteome</keyword>
<name>A0A8J2P3V8_9HEXA</name>
<protein>
    <submittedName>
        <fullName evidence="2">Uncharacterized protein</fullName>
    </submittedName>
</protein>
<keyword evidence="1" id="KW-0732">Signal</keyword>
<dbReference type="Proteomes" id="UP000708208">
    <property type="component" value="Unassembled WGS sequence"/>
</dbReference>
<evidence type="ECO:0000313" key="2">
    <source>
        <dbReference type="EMBL" id="CAG7723110.1"/>
    </source>
</evidence>
<reference evidence="2" key="1">
    <citation type="submission" date="2021-06" db="EMBL/GenBank/DDBJ databases">
        <authorList>
            <person name="Hodson N. C."/>
            <person name="Mongue J. A."/>
            <person name="Jaron S. K."/>
        </authorList>
    </citation>
    <scope>NUCLEOTIDE SEQUENCE</scope>
</reference>
<feature type="chain" id="PRO_5035272309" evidence="1">
    <location>
        <begin position="20"/>
        <end position="153"/>
    </location>
</feature>
<evidence type="ECO:0000313" key="3">
    <source>
        <dbReference type="Proteomes" id="UP000708208"/>
    </source>
</evidence>
<evidence type="ECO:0000256" key="1">
    <source>
        <dbReference type="SAM" id="SignalP"/>
    </source>
</evidence>
<dbReference type="AlphaFoldDB" id="A0A8J2P3V8"/>